<keyword evidence="5" id="KW-1185">Reference proteome</keyword>
<name>A0ABW9Y868_9RHOB</name>
<dbReference type="SUPFAM" id="SSF53474">
    <property type="entry name" value="alpha/beta-Hydrolases"/>
    <property type="match status" value="1"/>
</dbReference>
<evidence type="ECO:0000313" key="5">
    <source>
        <dbReference type="Proteomes" id="UP001517376"/>
    </source>
</evidence>
<feature type="signal peptide" evidence="3">
    <location>
        <begin position="1"/>
        <end position="22"/>
    </location>
</feature>
<evidence type="ECO:0000313" key="4">
    <source>
        <dbReference type="EMBL" id="NBE08613.1"/>
    </source>
</evidence>
<dbReference type="InterPro" id="IPR010126">
    <property type="entry name" value="Esterase_phb"/>
</dbReference>
<dbReference type="InterPro" id="IPR029058">
    <property type="entry name" value="AB_hydrolase_fold"/>
</dbReference>
<reference evidence="5" key="1">
    <citation type="submission" date="2020-01" db="EMBL/GenBank/DDBJ databases">
        <title>Sphingomonas sp. strain CSW-10.</title>
        <authorList>
            <person name="Chen W.-M."/>
        </authorList>
    </citation>
    <scope>NUCLEOTIDE SEQUENCE [LARGE SCALE GENOMIC DNA]</scope>
    <source>
        <strain evidence="5">CCP-1</strain>
    </source>
</reference>
<sequence>MIRRLLVLLLCALPLIPSAAPAETVRLGDRSYRIDLPPRATDAPVILALHGGGGSADQFARSSGLSTPANRQGYAVIYPEGTGRAGTWNGGYCCGSAARNRVDDLAFLDAVIADATARFRLNPRRVYITGMSNGAIMAETYAALRPDRIRAVAGVAGTMDTSRIKPAGRVPLLHIHGTADSMVPYAGGQGDTSLTRTSFASVASVEAAFLAPFPMLARTERVIDRVDDGTRVLERNYTDGRGRTQIRIQTIEGGGHAWPGSRRAARQGSTRDITANTEVLRFFAEHP</sequence>
<comment type="caution">
    <text evidence="4">The sequence shown here is derived from an EMBL/GenBank/DDBJ whole genome shotgun (WGS) entry which is preliminary data.</text>
</comment>
<accession>A0ABW9Y868</accession>
<proteinExistence type="predicted"/>
<dbReference type="GO" id="GO:0016787">
    <property type="term" value="F:hydrolase activity"/>
    <property type="evidence" value="ECO:0007669"/>
    <property type="project" value="UniProtKB-KW"/>
</dbReference>
<organism evidence="4 5">
    <name type="scientific">Paragemmobacter ruber</name>
    <dbReference type="NCBI Taxonomy" id="1985673"/>
    <lineage>
        <taxon>Bacteria</taxon>
        <taxon>Pseudomonadati</taxon>
        <taxon>Pseudomonadota</taxon>
        <taxon>Alphaproteobacteria</taxon>
        <taxon>Rhodobacterales</taxon>
        <taxon>Paracoccaceae</taxon>
        <taxon>Paragemmobacter</taxon>
    </lineage>
</organism>
<dbReference type="Gene3D" id="3.40.50.1820">
    <property type="entry name" value="alpha/beta hydrolase"/>
    <property type="match status" value="1"/>
</dbReference>
<keyword evidence="1 3" id="KW-0732">Signal</keyword>
<dbReference type="PANTHER" id="PTHR43037">
    <property type="entry name" value="UNNAMED PRODUCT-RELATED"/>
    <property type="match status" value="1"/>
</dbReference>
<evidence type="ECO:0000256" key="2">
    <source>
        <dbReference type="ARBA" id="ARBA00022801"/>
    </source>
</evidence>
<dbReference type="Pfam" id="PF10503">
    <property type="entry name" value="Esterase_PHB"/>
    <property type="match status" value="1"/>
</dbReference>
<dbReference type="PANTHER" id="PTHR43037:SF1">
    <property type="entry name" value="BLL1128 PROTEIN"/>
    <property type="match status" value="1"/>
</dbReference>
<feature type="chain" id="PRO_5047385957" evidence="3">
    <location>
        <begin position="23"/>
        <end position="287"/>
    </location>
</feature>
<dbReference type="Proteomes" id="UP001517376">
    <property type="component" value="Unassembled WGS sequence"/>
</dbReference>
<evidence type="ECO:0000256" key="1">
    <source>
        <dbReference type="ARBA" id="ARBA00022729"/>
    </source>
</evidence>
<keyword evidence="2 4" id="KW-0378">Hydrolase</keyword>
<dbReference type="EMBL" id="JAAATW010000003">
    <property type="protein sequence ID" value="NBE08613.1"/>
    <property type="molecule type" value="Genomic_DNA"/>
</dbReference>
<dbReference type="InterPro" id="IPR050955">
    <property type="entry name" value="Plant_Biomass_Hydrol_Est"/>
</dbReference>
<gene>
    <name evidence="4" type="ORF">GU920_13815</name>
</gene>
<dbReference type="RefSeq" id="WP_161767669.1">
    <property type="nucleotide sequence ID" value="NZ_JAAATW010000003.1"/>
</dbReference>
<protein>
    <submittedName>
        <fullName evidence="4">Alpha/beta fold hydrolase</fullName>
    </submittedName>
</protein>
<evidence type="ECO:0000256" key="3">
    <source>
        <dbReference type="SAM" id="SignalP"/>
    </source>
</evidence>